<dbReference type="PRINTS" id="PR00070">
    <property type="entry name" value="DHFR"/>
</dbReference>
<dbReference type="PANTHER" id="PTHR48069">
    <property type="entry name" value="DIHYDROFOLATE REDUCTASE"/>
    <property type="match status" value="1"/>
</dbReference>
<keyword evidence="5" id="KW-0521">NADP</keyword>
<accession>A0A8C9X7W3</accession>
<dbReference type="GO" id="GO:0004146">
    <property type="term" value="F:dihydrofolate reductase activity"/>
    <property type="evidence" value="ECO:0007669"/>
    <property type="project" value="UniProtKB-EC"/>
</dbReference>
<dbReference type="GO" id="GO:0050661">
    <property type="term" value="F:NADP binding"/>
    <property type="evidence" value="ECO:0007669"/>
    <property type="project" value="InterPro"/>
</dbReference>
<evidence type="ECO:0000259" key="8">
    <source>
        <dbReference type="PROSITE" id="PS51330"/>
    </source>
</evidence>
<dbReference type="GO" id="GO:0006730">
    <property type="term" value="P:one-carbon metabolic process"/>
    <property type="evidence" value="ECO:0007669"/>
    <property type="project" value="UniProtKB-KW"/>
</dbReference>
<dbReference type="AlphaFoldDB" id="A0A8C9X7W3"/>
<dbReference type="Ensembl" id="ENSSLUT00000006678.1">
    <property type="protein sequence ID" value="ENSSLUP00000006515.1"/>
    <property type="gene ID" value="ENSSLUG00000002845.1"/>
</dbReference>
<evidence type="ECO:0000256" key="5">
    <source>
        <dbReference type="ARBA" id="ARBA00022857"/>
    </source>
</evidence>
<dbReference type="GeneTree" id="ENSGT00940000165780"/>
<comment type="similarity">
    <text evidence="2">Belongs to the dihydrofolate reductase family.</text>
</comment>
<dbReference type="GO" id="GO:0046654">
    <property type="term" value="P:tetrahydrofolate biosynthetic process"/>
    <property type="evidence" value="ECO:0007669"/>
    <property type="project" value="InterPro"/>
</dbReference>
<evidence type="ECO:0000256" key="4">
    <source>
        <dbReference type="ARBA" id="ARBA00022563"/>
    </source>
</evidence>
<evidence type="ECO:0000313" key="10">
    <source>
        <dbReference type="Proteomes" id="UP000694568"/>
    </source>
</evidence>
<gene>
    <name evidence="9" type="primary">zgc:153031</name>
</gene>
<reference evidence="9" key="1">
    <citation type="submission" date="2025-08" db="UniProtKB">
        <authorList>
            <consortium name="Ensembl"/>
        </authorList>
    </citation>
    <scope>IDENTIFICATION</scope>
</reference>
<dbReference type="FunFam" id="3.40.430.10:FF:000002">
    <property type="entry name" value="Dihydrofolate reductase"/>
    <property type="match status" value="1"/>
</dbReference>
<dbReference type="SUPFAM" id="SSF53597">
    <property type="entry name" value="Dihydrofolate reductase-like"/>
    <property type="match status" value="1"/>
</dbReference>
<comment type="pathway">
    <text evidence="1">Cofactor biosynthesis; tetrahydrofolate biosynthesis; 5,6,7,8-tetrahydrofolate from 7,8-dihydrofolate: step 1/1.</text>
</comment>
<organism evidence="9 10">
    <name type="scientific">Sander lucioperca</name>
    <name type="common">Pike-perch</name>
    <name type="synonym">Perca lucioperca</name>
    <dbReference type="NCBI Taxonomy" id="283035"/>
    <lineage>
        <taxon>Eukaryota</taxon>
        <taxon>Metazoa</taxon>
        <taxon>Chordata</taxon>
        <taxon>Craniata</taxon>
        <taxon>Vertebrata</taxon>
        <taxon>Euteleostomi</taxon>
        <taxon>Actinopterygii</taxon>
        <taxon>Neopterygii</taxon>
        <taxon>Teleostei</taxon>
        <taxon>Neoteleostei</taxon>
        <taxon>Acanthomorphata</taxon>
        <taxon>Eupercaria</taxon>
        <taxon>Perciformes</taxon>
        <taxon>Percoidei</taxon>
        <taxon>Percidae</taxon>
        <taxon>Luciopercinae</taxon>
        <taxon>Sander</taxon>
    </lineage>
</organism>
<protein>
    <recommendedName>
        <fullName evidence="3">dihydrofolate reductase</fullName>
        <ecNumber evidence="3">1.5.1.3</ecNumber>
    </recommendedName>
</protein>
<evidence type="ECO:0000256" key="1">
    <source>
        <dbReference type="ARBA" id="ARBA00004903"/>
    </source>
</evidence>
<dbReference type="OrthoDB" id="4664297at2759"/>
<evidence type="ECO:0000256" key="3">
    <source>
        <dbReference type="ARBA" id="ARBA00012856"/>
    </source>
</evidence>
<evidence type="ECO:0000256" key="6">
    <source>
        <dbReference type="ARBA" id="ARBA00023002"/>
    </source>
</evidence>
<keyword evidence="10" id="KW-1185">Reference proteome</keyword>
<dbReference type="GO" id="GO:0046655">
    <property type="term" value="P:folic acid metabolic process"/>
    <property type="evidence" value="ECO:0007669"/>
    <property type="project" value="TreeGrafter"/>
</dbReference>
<keyword evidence="6" id="KW-0560">Oxidoreductase</keyword>
<dbReference type="PROSITE" id="PS51330">
    <property type="entry name" value="DHFR_2"/>
    <property type="match status" value="1"/>
</dbReference>
<reference evidence="9" key="2">
    <citation type="submission" date="2025-09" db="UniProtKB">
        <authorList>
            <consortium name="Ensembl"/>
        </authorList>
    </citation>
    <scope>IDENTIFICATION</scope>
</reference>
<proteinExistence type="inferred from homology"/>
<dbReference type="EC" id="1.5.1.3" evidence="3"/>
<comment type="catalytic activity">
    <reaction evidence="7">
        <text>(6S)-5,6,7,8-tetrahydrofolate + NADP(+) = 7,8-dihydrofolate + NADPH + H(+)</text>
        <dbReference type="Rhea" id="RHEA:15009"/>
        <dbReference type="ChEBI" id="CHEBI:15378"/>
        <dbReference type="ChEBI" id="CHEBI:57451"/>
        <dbReference type="ChEBI" id="CHEBI:57453"/>
        <dbReference type="ChEBI" id="CHEBI:57783"/>
        <dbReference type="ChEBI" id="CHEBI:58349"/>
        <dbReference type="EC" id="1.5.1.3"/>
    </reaction>
</comment>
<evidence type="ECO:0000313" key="9">
    <source>
        <dbReference type="Ensembl" id="ENSSLUP00000006515.1"/>
    </source>
</evidence>
<evidence type="ECO:0000256" key="2">
    <source>
        <dbReference type="ARBA" id="ARBA00009539"/>
    </source>
</evidence>
<dbReference type="InterPro" id="IPR012259">
    <property type="entry name" value="DHFR"/>
</dbReference>
<dbReference type="Gene3D" id="3.40.430.10">
    <property type="entry name" value="Dihydrofolate Reductase, subunit A"/>
    <property type="match status" value="1"/>
</dbReference>
<dbReference type="Proteomes" id="UP000694568">
    <property type="component" value="Unplaced"/>
</dbReference>
<dbReference type="RefSeq" id="XP_031139304.1">
    <property type="nucleotide sequence ID" value="XM_031283444.2"/>
</dbReference>
<dbReference type="GeneID" id="116038781"/>
<dbReference type="PANTHER" id="PTHR48069:SF5">
    <property type="entry name" value="DIHYDROFOLATE REDUCTASE"/>
    <property type="match status" value="1"/>
</dbReference>
<dbReference type="InterPro" id="IPR024072">
    <property type="entry name" value="DHFR-like_dom_sf"/>
</dbReference>
<dbReference type="CDD" id="cd00209">
    <property type="entry name" value="DHFR"/>
    <property type="match status" value="1"/>
</dbReference>
<dbReference type="GO" id="GO:0046452">
    <property type="term" value="P:dihydrofolate metabolic process"/>
    <property type="evidence" value="ECO:0007669"/>
    <property type="project" value="TreeGrafter"/>
</dbReference>
<dbReference type="InterPro" id="IPR001796">
    <property type="entry name" value="DHFR_dom"/>
</dbReference>
<name>A0A8C9X7W3_SANLU</name>
<dbReference type="GO" id="GO:0005739">
    <property type="term" value="C:mitochondrion"/>
    <property type="evidence" value="ECO:0007669"/>
    <property type="project" value="TreeGrafter"/>
</dbReference>
<evidence type="ECO:0000256" key="7">
    <source>
        <dbReference type="ARBA" id="ARBA00048873"/>
    </source>
</evidence>
<keyword evidence="4" id="KW-0554">One-carbon metabolism</keyword>
<dbReference type="Pfam" id="PF00186">
    <property type="entry name" value="DHFR_1"/>
    <property type="match status" value="1"/>
</dbReference>
<feature type="domain" description="DHFR" evidence="8">
    <location>
        <begin position="18"/>
        <end position="198"/>
    </location>
</feature>
<sequence length="204" mass="23216">MSETEMSPDGRDKVQKKPVRLIAAVCNDMGIGKDGKLPWNLPSEFQYFLNTVKRVSRPGKMNMMVWGKLCWYSLPKTTFPMANILHVVLSTTLDTVPDHAHFLCQDFESAVRLAAQPPLADLIETIWIVGGTQVYKDALKHPWCDLVYLTDVMADFDCDVFFPEFDRALFKEQEGFPDVPSGIQEENGIKYKFQVFKKEMGDAV</sequence>